<dbReference type="RefSeq" id="YP_010780183.1">
    <property type="nucleotide sequence ID" value="NC_075038.1"/>
</dbReference>
<keyword evidence="3" id="KW-0436">Ligase</keyword>
<proteinExistence type="inferred from homology"/>
<reference evidence="10" key="2">
    <citation type="journal article" date="2018" name="Nat. Commun.">
        <title>Tailed giant Tupanvirus possesses the most complete translational apparatus of the known virosphere.</title>
        <authorList>
            <person name="Abrahao J."/>
            <person name="Silva L."/>
            <person name="Silva L.S."/>
            <person name="Khalil J.Y.B."/>
            <person name="Rodrigues R."/>
            <person name="Arantes T."/>
            <person name="Assis F."/>
            <person name="Boratto P."/>
            <person name="Andrade M."/>
            <person name="Kroon E.G."/>
            <person name="Ribeiro B."/>
            <person name="Bergier I."/>
            <person name="Seligmann H."/>
            <person name="Ghigo E."/>
            <person name="Colson P."/>
            <person name="Levasseur A."/>
            <person name="Kroemer G."/>
            <person name="Raoult D."/>
            <person name="La Scola B."/>
        </authorList>
    </citation>
    <scope>NUCLEOTIDE SEQUENCE [LARGE SCALE GENOMIC DNA]</scope>
    <source>
        <strain evidence="10">Deep ocean</strain>
    </source>
</reference>
<protein>
    <recommendedName>
        <fullName evidence="2">tryptophan--tRNA ligase</fullName>
        <ecNumber evidence="2">6.1.1.2</ecNumber>
    </recommendedName>
    <alternativeName>
        <fullName evidence="8">Tryptophanyl-tRNA synthetase</fullName>
    </alternativeName>
</protein>
<dbReference type="KEGG" id="vg:80516874"/>
<dbReference type="EMBL" id="MF405918">
    <property type="protein sequence ID" value="QKU33579.1"/>
    <property type="molecule type" value="Genomic_DNA"/>
</dbReference>
<dbReference type="InterPro" id="IPR002306">
    <property type="entry name" value="Trp-tRNA-ligase"/>
</dbReference>
<evidence type="ECO:0000256" key="1">
    <source>
        <dbReference type="ARBA" id="ARBA00005594"/>
    </source>
</evidence>
<reference evidence="10" key="1">
    <citation type="submission" date="2017-06" db="EMBL/GenBank/DDBJ databases">
        <authorList>
            <person name="Assis F.L."/>
            <person name="Abrahao J.S."/>
            <person name="Silva L."/>
            <person name="Khalil J.B."/>
            <person name="Rodrigues R."/>
            <person name="Silva L.S."/>
            <person name="Boratto P."/>
            <person name="Andrade M."/>
            <person name="Kroon E.G."/>
            <person name="Ribeiro B."/>
            <person name="Bergier I."/>
            <person name="Seligmann H."/>
            <person name="Ghigo E."/>
            <person name="Colson P."/>
            <person name="Levasseur A."/>
            <person name="Raoult D."/>
            <person name="Scola B.L."/>
        </authorList>
    </citation>
    <scope>NUCLEOTIDE SEQUENCE</scope>
    <source>
        <strain evidence="10">Deep ocean</strain>
    </source>
</reference>
<keyword evidence="5" id="KW-0067">ATP-binding</keyword>
<evidence type="ECO:0000256" key="5">
    <source>
        <dbReference type="ARBA" id="ARBA00022840"/>
    </source>
</evidence>
<evidence type="ECO:0000256" key="9">
    <source>
        <dbReference type="ARBA" id="ARBA00049929"/>
    </source>
</evidence>
<dbReference type="InterPro" id="IPR002305">
    <property type="entry name" value="aa-tRNA-synth_Ic"/>
</dbReference>
<dbReference type="PANTHER" id="PTHR10055">
    <property type="entry name" value="TRYPTOPHANYL-TRNA SYNTHETASE"/>
    <property type="match status" value="1"/>
</dbReference>
<name>A0A6N1NCT9_9VIRU</name>
<dbReference type="GeneID" id="80516874"/>
<evidence type="ECO:0000256" key="2">
    <source>
        <dbReference type="ARBA" id="ARBA00013161"/>
    </source>
</evidence>
<comment type="similarity">
    <text evidence="1">Belongs to the class-I aminoacyl-tRNA synthetase family.</text>
</comment>
<dbReference type="Gene3D" id="1.10.240.10">
    <property type="entry name" value="Tyrosyl-Transfer RNA Synthetase"/>
    <property type="match status" value="1"/>
</dbReference>
<evidence type="ECO:0000256" key="7">
    <source>
        <dbReference type="ARBA" id="ARBA00023146"/>
    </source>
</evidence>
<dbReference type="PROSITE" id="PS00178">
    <property type="entry name" value="AA_TRNA_LIGASE_I"/>
    <property type="match status" value="1"/>
</dbReference>
<evidence type="ECO:0000313" key="10">
    <source>
        <dbReference type="EMBL" id="QKU33579.1"/>
    </source>
</evidence>
<dbReference type="PANTHER" id="PTHR10055:SF1">
    <property type="entry name" value="TRYPTOPHAN--TRNA LIGASE, CYTOPLASMIC"/>
    <property type="match status" value="1"/>
</dbReference>
<keyword evidence="4" id="KW-0547">Nucleotide-binding</keyword>
<evidence type="ECO:0000256" key="6">
    <source>
        <dbReference type="ARBA" id="ARBA00022917"/>
    </source>
</evidence>
<evidence type="ECO:0000256" key="8">
    <source>
        <dbReference type="ARBA" id="ARBA00030268"/>
    </source>
</evidence>
<dbReference type="PRINTS" id="PR01039">
    <property type="entry name" value="TRNASYNTHTRP"/>
</dbReference>
<keyword evidence="7" id="KW-0030">Aminoacyl-tRNA synthetase</keyword>
<accession>A0A6N1NCT9</accession>
<sequence>MENSEQIVNPHVASAQTKFNYDILVDQFGLKPIDTELLKKIENITEGNVHHYIRRNIFYAHQDFDKILEAKAAGKEIYIYTGRGPSAESMHLGHLVPMLFTVWLQKIFDCYVVIEMSDEEKFYFKSGPLENFIDYTEGNAKDIIACGFNPEKTFIFSSFKYERFMRPLVAQLNKKISVDLANKIYGFNEQNNIGQLQWGAYEMAPAMCGAFPHLFGNRKDVMCLVPCAVDQAPYFRSVRDYAGSLGYPKPAIICSKFLVGLQGVSEKASTTGAIQPIFLNESNLVVANKIKKYAFSGGGETLKEHREKGANLEVDVPYIYLCHFLENDAELENIAKLYSSGQMLTSEIKKMIVDVINNILAKHQNNRNMITNELYSRYFTMFVRPTVKSYFDYYCEKYINIKIE</sequence>
<keyword evidence="6" id="KW-0648">Protein biosynthesis</keyword>
<organism evidence="10">
    <name type="scientific">Tupanvirus deep ocean</name>
    <dbReference type="NCBI Taxonomy" id="2126984"/>
    <lineage>
        <taxon>Viruses</taxon>
        <taxon>Varidnaviria</taxon>
        <taxon>Bamfordvirae</taxon>
        <taxon>Nucleocytoviricota</taxon>
        <taxon>Megaviricetes</taxon>
        <taxon>Imitervirales</taxon>
        <taxon>Mimiviridae</taxon>
        <taxon>Megamimivirinae</taxon>
        <taxon>Tupanvirus</taxon>
        <taxon>Tupanvirus altamarinense</taxon>
    </lineage>
</organism>
<dbReference type="NCBIfam" id="TIGR00233">
    <property type="entry name" value="trpS"/>
    <property type="match status" value="1"/>
</dbReference>
<dbReference type="InterPro" id="IPR001412">
    <property type="entry name" value="aa-tRNA-synth_I_CS"/>
</dbReference>
<comment type="catalytic activity">
    <reaction evidence="9">
        <text>tRNA(Trp) + L-tryptophan + ATP = L-tryptophyl-tRNA(Trp) + AMP + diphosphate + H(+)</text>
        <dbReference type="Rhea" id="RHEA:24080"/>
        <dbReference type="Rhea" id="RHEA-COMP:9671"/>
        <dbReference type="Rhea" id="RHEA-COMP:9705"/>
        <dbReference type="ChEBI" id="CHEBI:15378"/>
        <dbReference type="ChEBI" id="CHEBI:30616"/>
        <dbReference type="ChEBI" id="CHEBI:33019"/>
        <dbReference type="ChEBI" id="CHEBI:57912"/>
        <dbReference type="ChEBI" id="CHEBI:78442"/>
        <dbReference type="ChEBI" id="CHEBI:78535"/>
        <dbReference type="ChEBI" id="CHEBI:456215"/>
        <dbReference type="EC" id="6.1.1.2"/>
    </reaction>
</comment>
<dbReference type="FunFam" id="1.10.240.10:FF:000007">
    <property type="entry name" value="Tryptophan--tRNA ligase"/>
    <property type="match status" value="1"/>
</dbReference>
<dbReference type="GO" id="GO:0005524">
    <property type="term" value="F:ATP binding"/>
    <property type="evidence" value="ECO:0007669"/>
    <property type="project" value="UniProtKB-KW"/>
</dbReference>
<evidence type="ECO:0000256" key="3">
    <source>
        <dbReference type="ARBA" id="ARBA00022598"/>
    </source>
</evidence>
<dbReference type="SUPFAM" id="SSF52374">
    <property type="entry name" value="Nucleotidylyl transferase"/>
    <property type="match status" value="1"/>
</dbReference>
<dbReference type="InterPro" id="IPR014729">
    <property type="entry name" value="Rossmann-like_a/b/a_fold"/>
</dbReference>
<dbReference type="Gene3D" id="3.40.50.620">
    <property type="entry name" value="HUPs"/>
    <property type="match status" value="1"/>
</dbReference>
<dbReference type="EC" id="6.1.1.2" evidence="2"/>
<dbReference type="Pfam" id="PF00579">
    <property type="entry name" value="tRNA-synt_1b"/>
    <property type="match status" value="1"/>
</dbReference>
<evidence type="ECO:0000256" key="4">
    <source>
        <dbReference type="ARBA" id="ARBA00022741"/>
    </source>
</evidence>
<dbReference type="GO" id="GO:0004830">
    <property type="term" value="F:tryptophan-tRNA ligase activity"/>
    <property type="evidence" value="ECO:0007669"/>
    <property type="project" value="UniProtKB-EC"/>
</dbReference>